<dbReference type="InterPro" id="IPR044828">
    <property type="entry name" value="TSJT1-like"/>
</dbReference>
<dbReference type="Pfam" id="PF12481">
    <property type="entry name" value="DUF3700"/>
    <property type="match status" value="1"/>
</dbReference>
<organism evidence="2">
    <name type="scientific">Picocystis salinarum</name>
    <dbReference type="NCBI Taxonomy" id="88271"/>
    <lineage>
        <taxon>Eukaryota</taxon>
        <taxon>Viridiplantae</taxon>
        <taxon>Chlorophyta</taxon>
        <taxon>Picocystophyceae</taxon>
        <taxon>Picocystales</taxon>
        <taxon>Picocystaceae</taxon>
        <taxon>Picocystis</taxon>
    </lineage>
</organism>
<accession>A0A6U9RN84</accession>
<dbReference type="SMART" id="SM01172">
    <property type="entry name" value="DUF3700"/>
    <property type="match status" value="1"/>
</dbReference>
<evidence type="ECO:0000313" key="2">
    <source>
        <dbReference type="EMBL" id="CAE0610299.1"/>
    </source>
</evidence>
<evidence type="ECO:0000259" key="1">
    <source>
        <dbReference type="SMART" id="SM01172"/>
    </source>
</evidence>
<dbReference type="InterPro" id="IPR024286">
    <property type="entry name" value="DUF3700"/>
</dbReference>
<feature type="domain" description="DUF3700" evidence="1">
    <location>
        <begin position="1"/>
        <end position="184"/>
    </location>
</feature>
<dbReference type="Gene3D" id="3.60.20.10">
    <property type="entry name" value="Glutamine Phosphoribosylpyrophosphate, subunit 1, domain 1"/>
    <property type="match status" value="1"/>
</dbReference>
<dbReference type="InterPro" id="IPR029055">
    <property type="entry name" value="Ntn_hydrolases_N"/>
</dbReference>
<dbReference type="SUPFAM" id="SSF56235">
    <property type="entry name" value="N-terminal nucleophile aminohydrolases (Ntn hydrolases)"/>
    <property type="match status" value="1"/>
</dbReference>
<dbReference type="PANTHER" id="PTHR45952">
    <property type="entry name" value="ALUMINUM INDUCED PROTEIN WITH YGL AND LRDR MOTIFS"/>
    <property type="match status" value="1"/>
</dbReference>
<evidence type="ECO:0000313" key="3">
    <source>
        <dbReference type="EMBL" id="CAE0610301.1"/>
    </source>
</evidence>
<protein>
    <recommendedName>
        <fullName evidence="1">DUF3700 domain-containing protein</fullName>
    </recommendedName>
</protein>
<dbReference type="AlphaFoldDB" id="A0A6U9RN84"/>
<name>A0A6U9RN84_9CHLO</name>
<sequence>MAKNRDEDVTVVLSGSVEKWPGGVETDLHEDTNDAEKILDLYLEVMGHDVIYDDSKLLEPLKKLQGSFAFVLFDRKGSGHVLASKDGNDTQTLHWGCTPEGGLLFGTERNLLDRCNPTATSFPNGVLFSSQGSLLATCPGSKGWSMLSGHPSGHLLSFERPDYGVKTIPRINSKGVLCGAVYRVSSSKNLDPTISA</sequence>
<proteinExistence type="predicted"/>
<dbReference type="EMBL" id="HBIS01004550">
    <property type="protein sequence ID" value="CAE0610299.1"/>
    <property type="molecule type" value="Transcribed_RNA"/>
</dbReference>
<gene>
    <name evidence="2" type="ORF">PSAL00342_LOCUS4134</name>
    <name evidence="3" type="ORF">PSAL00342_LOCUS4136</name>
</gene>
<dbReference type="EMBL" id="HBIS01004552">
    <property type="protein sequence ID" value="CAE0610301.1"/>
    <property type="molecule type" value="Transcribed_RNA"/>
</dbReference>
<reference evidence="2" key="1">
    <citation type="submission" date="2021-01" db="EMBL/GenBank/DDBJ databases">
        <authorList>
            <person name="Corre E."/>
            <person name="Pelletier E."/>
            <person name="Niang G."/>
            <person name="Scheremetjew M."/>
            <person name="Finn R."/>
            <person name="Kale V."/>
            <person name="Holt S."/>
            <person name="Cochrane G."/>
            <person name="Meng A."/>
            <person name="Brown T."/>
            <person name="Cohen L."/>
        </authorList>
    </citation>
    <scope>NUCLEOTIDE SEQUENCE</scope>
    <source>
        <strain evidence="2">CCMP1897</strain>
    </source>
</reference>
<dbReference type="PANTHER" id="PTHR45952:SF4">
    <property type="entry name" value="ALUMINUM INDUCED PROTEIN WITH YGL AND LRDR MOTIFS"/>
    <property type="match status" value="1"/>
</dbReference>